<gene>
    <name evidence="1" type="ORF">FO440_20700</name>
</gene>
<dbReference type="AlphaFoldDB" id="A0A556MGE7"/>
<keyword evidence="2" id="KW-1185">Reference proteome</keyword>
<dbReference type="EMBL" id="VLPK01000004">
    <property type="protein sequence ID" value="TSJ38919.1"/>
    <property type="molecule type" value="Genomic_DNA"/>
</dbReference>
<reference evidence="1 2" key="1">
    <citation type="submission" date="2019-07" db="EMBL/GenBank/DDBJ databases">
        <authorList>
            <person name="Huq M.A."/>
        </authorList>
    </citation>
    <scope>NUCLEOTIDE SEQUENCE [LARGE SCALE GENOMIC DNA]</scope>
    <source>
        <strain evidence="1 2">MAH-19</strain>
    </source>
</reference>
<dbReference type="Proteomes" id="UP000318733">
    <property type="component" value="Unassembled WGS sequence"/>
</dbReference>
<sequence length="114" mass="13062">MVPLFFKLHNELSLMIIPDTAVHLDGHTIITHTYSVFKDTGSGNPFVARSKESTLHLEIINDPSYYGYITFEMPDKLFTYTADGTLELTRDEVEQTIELLSHIRTNPALWSNFK</sequence>
<organism evidence="1 2">
    <name type="scientific">Mucilaginibacter corticis</name>
    <dbReference type="NCBI Taxonomy" id="2597670"/>
    <lineage>
        <taxon>Bacteria</taxon>
        <taxon>Pseudomonadati</taxon>
        <taxon>Bacteroidota</taxon>
        <taxon>Sphingobacteriia</taxon>
        <taxon>Sphingobacteriales</taxon>
        <taxon>Sphingobacteriaceae</taxon>
        <taxon>Mucilaginibacter</taxon>
    </lineage>
</organism>
<dbReference type="OrthoDB" id="799157at2"/>
<evidence type="ECO:0000313" key="2">
    <source>
        <dbReference type="Proteomes" id="UP000318733"/>
    </source>
</evidence>
<proteinExistence type="predicted"/>
<name>A0A556MGE7_9SPHI</name>
<protein>
    <submittedName>
        <fullName evidence="1">Uncharacterized protein</fullName>
    </submittedName>
</protein>
<evidence type="ECO:0000313" key="1">
    <source>
        <dbReference type="EMBL" id="TSJ38919.1"/>
    </source>
</evidence>
<comment type="caution">
    <text evidence="1">The sequence shown here is derived from an EMBL/GenBank/DDBJ whole genome shotgun (WGS) entry which is preliminary data.</text>
</comment>
<accession>A0A556MGE7</accession>
<dbReference type="RefSeq" id="WP_144250200.1">
    <property type="nucleotide sequence ID" value="NZ_VLPK01000004.1"/>
</dbReference>